<feature type="compositionally biased region" description="Basic and acidic residues" evidence="1">
    <location>
        <begin position="135"/>
        <end position="147"/>
    </location>
</feature>
<feature type="region of interest" description="Disordered" evidence="1">
    <location>
        <begin position="1"/>
        <end position="24"/>
    </location>
</feature>
<name>A0ABR1F930_9ASCO</name>
<feature type="region of interest" description="Disordered" evidence="1">
    <location>
        <begin position="37"/>
        <end position="84"/>
    </location>
</feature>
<gene>
    <name evidence="2" type="ORF">BZA70DRAFT_132098</name>
</gene>
<sequence length="221" mass="24422">MLGSEKRAMRSLSNHNRAEHETTITWQPNRFLSSILPLSSSTSTSSTQPTSIEKSLESDKENGRPGYKQQHTAQAAAQMSDSSIPAEIRQQMVTNGVGFYGMMRRRSATASSNWDCVLLDDAAIDIGLSGSNDLGSRESAKRERRDTGEDDEMVRIMGEYCLWNKRRSVVDQTTSTPSAPPLSMAVTATSPGRVRRREEGGAMGDVVGQCHDLLFEEDYIR</sequence>
<dbReference type="GeneID" id="90035079"/>
<dbReference type="RefSeq" id="XP_064769358.1">
    <property type="nucleotide sequence ID" value="XM_064909567.1"/>
</dbReference>
<feature type="compositionally biased region" description="Low complexity" evidence="1">
    <location>
        <begin position="37"/>
        <end position="52"/>
    </location>
</feature>
<feature type="region of interest" description="Disordered" evidence="1">
    <location>
        <begin position="129"/>
        <end position="149"/>
    </location>
</feature>
<evidence type="ECO:0000313" key="3">
    <source>
        <dbReference type="Proteomes" id="UP001498771"/>
    </source>
</evidence>
<feature type="compositionally biased region" description="Polar residues" evidence="1">
    <location>
        <begin position="69"/>
        <end position="83"/>
    </location>
</feature>
<organism evidence="2 3">
    <name type="scientific">Myxozyma melibiosi</name>
    <dbReference type="NCBI Taxonomy" id="54550"/>
    <lineage>
        <taxon>Eukaryota</taxon>
        <taxon>Fungi</taxon>
        <taxon>Dikarya</taxon>
        <taxon>Ascomycota</taxon>
        <taxon>Saccharomycotina</taxon>
        <taxon>Lipomycetes</taxon>
        <taxon>Lipomycetales</taxon>
        <taxon>Lipomycetaceae</taxon>
        <taxon>Myxozyma</taxon>
    </lineage>
</organism>
<evidence type="ECO:0000256" key="1">
    <source>
        <dbReference type="SAM" id="MobiDB-lite"/>
    </source>
</evidence>
<accession>A0ABR1F930</accession>
<dbReference type="Proteomes" id="UP001498771">
    <property type="component" value="Unassembled WGS sequence"/>
</dbReference>
<protein>
    <submittedName>
        <fullName evidence="2">Uncharacterized protein</fullName>
    </submittedName>
</protein>
<dbReference type="EMBL" id="JBBJBU010000003">
    <property type="protein sequence ID" value="KAK7206325.1"/>
    <property type="molecule type" value="Genomic_DNA"/>
</dbReference>
<feature type="compositionally biased region" description="Basic and acidic residues" evidence="1">
    <location>
        <begin position="54"/>
        <end position="63"/>
    </location>
</feature>
<keyword evidence="3" id="KW-1185">Reference proteome</keyword>
<proteinExistence type="predicted"/>
<feature type="region of interest" description="Disordered" evidence="1">
    <location>
        <begin position="172"/>
        <end position="194"/>
    </location>
</feature>
<comment type="caution">
    <text evidence="2">The sequence shown here is derived from an EMBL/GenBank/DDBJ whole genome shotgun (WGS) entry which is preliminary data.</text>
</comment>
<evidence type="ECO:0000313" key="2">
    <source>
        <dbReference type="EMBL" id="KAK7206325.1"/>
    </source>
</evidence>
<reference evidence="2 3" key="1">
    <citation type="submission" date="2024-03" db="EMBL/GenBank/DDBJ databases">
        <title>Genome-scale model development and genomic sequencing of the oleaginous clade Lipomyces.</title>
        <authorList>
            <consortium name="Lawrence Berkeley National Laboratory"/>
            <person name="Czajka J.J."/>
            <person name="Han Y."/>
            <person name="Kim J."/>
            <person name="Mondo S.J."/>
            <person name="Hofstad B.A."/>
            <person name="Robles A."/>
            <person name="Haridas S."/>
            <person name="Riley R."/>
            <person name="LaButti K."/>
            <person name="Pangilinan J."/>
            <person name="Andreopoulos W."/>
            <person name="Lipzen A."/>
            <person name="Yan J."/>
            <person name="Wang M."/>
            <person name="Ng V."/>
            <person name="Grigoriev I.V."/>
            <person name="Spatafora J.W."/>
            <person name="Magnuson J.K."/>
            <person name="Baker S.E."/>
            <person name="Pomraning K.R."/>
        </authorList>
    </citation>
    <scope>NUCLEOTIDE SEQUENCE [LARGE SCALE GENOMIC DNA]</scope>
    <source>
        <strain evidence="2 3">Phaff 52-87</strain>
    </source>
</reference>